<organism evidence="3 4">
    <name type="scientific">Dinothrombium tinctorium</name>
    <dbReference type="NCBI Taxonomy" id="1965070"/>
    <lineage>
        <taxon>Eukaryota</taxon>
        <taxon>Metazoa</taxon>
        <taxon>Ecdysozoa</taxon>
        <taxon>Arthropoda</taxon>
        <taxon>Chelicerata</taxon>
        <taxon>Arachnida</taxon>
        <taxon>Acari</taxon>
        <taxon>Acariformes</taxon>
        <taxon>Trombidiformes</taxon>
        <taxon>Prostigmata</taxon>
        <taxon>Anystina</taxon>
        <taxon>Parasitengona</taxon>
        <taxon>Trombidioidea</taxon>
        <taxon>Trombidiidae</taxon>
        <taxon>Dinothrombium</taxon>
    </lineage>
</organism>
<dbReference type="GO" id="GO:0001578">
    <property type="term" value="P:microtubule bundle formation"/>
    <property type="evidence" value="ECO:0007669"/>
    <property type="project" value="TreeGrafter"/>
</dbReference>
<dbReference type="Pfam" id="PF00307">
    <property type="entry name" value="CH"/>
    <property type="match status" value="1"/>
</dbReference>
<reference evidence="3 4" key="1">
    <citation type="journal article" date="2018" name="Gigascience">
        <title>Genomes of trombidid mites reveal novel predicted allergens and laterally-transferred genes associated with secondary metabolism.</title>
        <authorList>
            <person name="Dong X."/>
            <person name="Chaisiri K."/>
            <person name="Xia D."/>
            <person name="Armstrong S.D."/>
            <person name="Fang Y."/>
            <person name="Donnelly M.J."/>
            <person name="Kadowaki T."/>
            <person name="McGarry J.W."/>
            <person name="Darby A.C."/>
            <person name="Makepeace B.L."/>
        </authorList>
    </citation>
    <scope>NUCLEOTIDE SEQUENCE [LARGE SCALE GENOMIC DNA]</scope>
    <source>
        <strain evidence="3">UoL-WK</strain>
    </source>
</reference>
<name>A0A3S3QEG4_9ACAR</name>
<dbReference type="SMART" id="SM00033">
    <property type="entry name" value="CH"/>
    <property type="match status" value="1"/>
</dbReference>
<gene>
    <name evidence="3" type="ORF">B4U79_13000</name>
</gene>
<dbReference type="PANTHER" id="PTHR46756">
    <property type="entry name" value="TRANSGELIN"/>
    <property type="match status" value="1"/>
</dbReference>
<dbReference type="STRING" id="1965070.A0A3S3QEG4"/>
<proteinExistence type="predicted"/>
<dbReference type="PROSITE" id="PS50021">
    <property type="entry name" value="CH"/>
    <property type="match status" value="1"/>
</dbReference>
<feature type="region of interest" description="Disordered" evidence="1">
    <location>
        <begin position="1"/>
        <end position="20"/>
    </location>
</feature>
<dbReference type="SUPFAM" id="SSF47576">
    <property type="entry name" value="Calponin-homology domain, CH-domain"/>
    <property type="match status" value="1"/>
</dbReference>
<evidence type="ECO:0000313" key="3">
    <source>
        <dbReference type="EMBL" id="RWS07841.1"/>
    </source>
</evidence>
<dbReference type="GO" id="GO:0051764">
    <property type="term" value="P:actin crosslink formation"/>
    <property type="evidence" value="ECO:0007669"/>
    <property type="project" value="TreeGrafter"/>
</dbReference>
<dbReference type="GO" id="GO:0008093">
    <property type="term" value="F:cytoskeletal anchor activity"/>
    <property type="evidence" value="ECO:0007669"/>
    <property type="project" value="TreeGrafter"/>
</dbReference>
<accession>A0A3S3QEG4</accession>
<dbReference type="GO" id="GO:0005884">
    <property type="term" value="C:actin filament"/>
    <property type="evidence" value="ECO:0007669"/>
    <property type="project" value="TreeGrafter"/>
</dbReference>
<dbReference type="GO" id="GO:0005737">
    <property type="term" value="C:cytoplasm"/>
    <property type="evidence" value="ECO:0007669"/>
    <property type="project" value="TreeGrafter"/>
</dbReference>
<dbReference type="GO" id="GO:0008017">
    <property type="term" value="F:microtubule binding"/>
    <property type="evidence" value="ECO:0007669"/>
    <property type="project" value="TreeGrafter"/>
</dbReference>
<protein>
    <submittedName>
        <fullName evidence="3">GAS2-like protein 1</fullName>
    </submittedName>
</protein>
<dbReference type="InterPro" id="IPR001715">
    <property type="entry name" value="CH_dom"/>
</dbReference>
<dbReference type="GO" id="GO:1904825">
    <property type="term" value="P:protein localization to microtubule plus-end"/>
    <property type="evidence" value="ECO:0007669"/>
    <property type="project" value="TreeGrafter"/>
</dbReference>
<dbReference type="AlphaFoldDB" id="A0A3S3QEG4"/>
<dbReference type="GO" id="GO:0051015">
    <property type="term" value="F:actin filament binding"/>
    <property type="evidence" value="ECO:0007669"/>
    <property type="project" value="TreeGrafter"/>
</dbReference>
<sequence length="232" mass="26983">MNLVEHNTVRRNSSPLHYNNGAREDELQMVQLESRSLRAFKSSEEYLYAMKEDLAEWLNTLYSLDISVDDFMEKLETGVVLCRHANNLMQKGRKMKSIPTGIELPEKDVVYRVNVEPKTFHARDNVSNFIAWCRKMKIHECLLFETDDLVLRKNERSFILCLLEVARKGSQFGVTVPLLVQMEQEIDREIQNETECDKQESYCGDESNPQTTENNLKHLHERVSDVACALCH</sequence>
<dbReference type="InterPro" id="IPR036872">
    <property type="entry name" value="CH_dom_sf"/>
</dbReference>
<dbReference type="GO" id="GO:0001725">
    <property type="term" value="C:stress fiber"/>
    <property type="evidence" value="ECO:0007669"/>
    <property type="project" value="TreeGrafter"/>
</dbReference>
<dbReference type="EMBL" id="NCKU01003276">
    <property type="protein sequence ID" value="RWS07841.1"/>
    <property type="molecule type" value="Genomic_DNA"/>
</dbReference>
<dbReference type="CDD" id="cd21268">
    <property type="entry name" value="CH_GAS2L1_2"/>
    <property type="match status" value="1"/>
</dbReference>
<dbReference type="OrthoDB" id="206130at2759"/>
<dbReference type="PANTHER" id="PTHR46756:SF18">
    <property type="entry name" value="GAS2-LIKE PROTEIN PICKLED EGGS"/>
    <property type="match status" value="1"/>
</dbReference>
<feature type="domain" description="Calponin-homology (CH)" evidence="2">
    <location>
        <begin position="48"/>
        <end position="170"/>
    </location>
</feature>
<keyword evidence="4" id="KW-1185">Reference proteome</keyword>
<evidence type="ECO:0000313" key="4">
    <source>
        <dbReference type="Proteomes" id="UP000285301"/>
    </source>
</evidence>
<evidence type="ECO:0000256" key="1">
    <source>
        <dbReference type="SAM" id="MobiDB-lite"/>
    </source>
</evidence>
<comment type="caution">
    <text evidence="3">The sequence shown here is derived from an EMBL/GenBank/DDBJ whole genome shotgun (WGS) entry which is preliminary data.</text>
</comment>
<evidence type="ECO:0000259" key="2">
    <source>
        <dbReference type="PROSITE" id="PS50021"/>
    </source>
</evidence>
<dbReference type="Gene3D" id="1.10.418.10">
    <property type="entry name" value="Calponin-like domain"/>
    <property type="match status" value="1"/>
</dbReference>
<dbReference type="GO" id="GO:0035371">
    <property type="term" value="C:microtubule plus-end"/>
    <property type="evidence" value="ECO:0007669"/>
    <property type="project" value="TreeGrafter"/>
</dbReference>
<dbReference type="GO" id="GO:0031110">
    <property type="term" value="P:regulation of microtubule polymerization or depolymerization"/>
    <property type="evidence" value="ECO:0007669"/>
    <property type="project" value="TreeGrafter"/>
</dbReference>
<dbReference type="Proteomes" id="UP000285301">
    <property type="component" value="Unassembled WGS sequence"/>
</dbReference>